<evidence type="ECO:0000313" key="13">
    <source>
        <dbReference type="Proteomes" id="UP000001449"/>
    </source>
</evidence>
<evidence type="ECO:0000256" key="9">
    <source>
        <dbReference type="ARBA" id="ARBA00023242"/>
    </source>
</evidence>
<keyword evidence="13" id="KW-1185">Reference proteome</keyword>
<evidence type="ECO:0008006" key="14">
    <source>
        <dbReference type="Google" id="ProtNLM"/>
    </source>
</evidence>
<dbReference type="GeneID" id="7442510"/>
<reference evidence="12 13" key="2">
    <citation type="journal article" date="2008" name="Nature">
        <title>The Phaeodactylum genome reveals the evolutionary history of diatom genomes.</title>
        <authorList>
            <person name="Bowler C."/>
            <person name="Allen A.E."/>
            <person name="Badger J.H."/>
            <person name="Grimwood J."/>
            <person name="Jabbari K."/>
            <person name="Kuo A."/>
            <person name="Maheswari U."/>
            <person name="Martens C."/>
            <person name="Maumus F."/>
            <person name="Otillar R.P."/>
            <person name="Rayko E."/>
            <person name="Salamov A."/>
            <person name="Vandepoele K."/>
            <person name="Beszteri B."/>
            <person name="Gruber A."/>
            <person name="Heijde M."/>
            <person name="Katinka M."/>
            <person name="Mock T."/>
            <person name="Valentin K."/>
            <person name="Verret F."/>
            <person name="Berges J.A."/>
            <person name="Brownlee C."/>
            <person name="Cadoret J.P."/>
            <person name="Chiovitti A."/>
            <person name="Choi C.J."/>
            <person name="Coesel S."/>
            <person name="De Martino A."/>
            <person name="Detter J.C."/>
            <person name="Durkin C."/>
            <person name="Falciatore A."/>
            <person name="Fournet J."/>
            <person name="Haruta M."/>
            <person name="Huysman M.J."/>
            <person name="Jenkins B.D."/>
            <person name="Jiroutova K."/>
            <person name="Jorgensen R.E."/>
            <person name="Joubert Y."/>
            <person name="Kaplan A."/>
            <person name="Kroger N."/>
            <person name="Kroth P.G."/>
            <person name="La Roche J."/>
            <person name="Lindquist E."/>
            <person name="Lommer M."/>
            <person name="Martin-Jezequel V."/>
            <person name="Lopez P.J."/>
            <person name="Lucas S."/>
            <person name="Mangogna M."/>
            <person name="McGinnis K."/>
            <person name="Medlin L.K."/>
            <person name="Montsant A."/>
            <person name="Oudot-Le Secq M.P."/>
            <person name="Napoli C."/>
            <person name="Obornik M."/>
            <person name="Parker M.S."/>
            <person name="Petit J.L."/>
            <person name="Porcel B.M."/>
            <person name="Poulsen N."/>
            <person name="Robison M."/>
            <person name="Rychlewski L."/>
            <person name="Rynearson T.A."/>
            <person name="Schmutz J."/>
            <person name="Shapiro H."/>
            <person name="Siaut M."/>
            <person name="Stanley M."/>
            <person name="Sussman M.R."/>
            <person name="Taylor A.R."/>
            <person name="Vardi A."/>
            <person name="von Dassow P."/>
            <person name="Vyverman W."/>
            <person name="Willis A."/>
            <person name="Wyrwicz L.S."/>
            <person name="Rokhsar D.S."/>
            <person name="Weissenbach J."/>
            <person name="Armbrust E.V."/>
            <person name="Green B.R."/>
            <person name="Van de Peer Y."/>
            <person name="Grigoriev I.V."/>
        </authorList>
    </citation>
    <scope>NUCLEOTIDE SEQUENCE [LARGE SCALE GENOMIC DNA]</scope>
    <source>
        <strain evidence="12 13">CCMP1335</strain>
    </source>
</reference>
<sequence length="572" mass="63589">MARGMNTMPTMRRGRTVYTPGPNDKRGLGGFCSVIFLLAILSLPPLILFGSEMARHSRYVALSDAMNSEIVELNHLNGEEVRTLGNSPVNVNSVVPNGALVHGVSSSIDTITSDAQAGIQIPGALALKRKTEYCQWQEIATQQCQTCTRTVKAADNSSKEESYQCNCITQYDYVKTWRDRRINSLMFDQPGAHHNPQRDPMPSRTFVSEDAELTFHEGVGEMIDEVTHRNNGKGGGLKARLDPNMLSSGIRKQPWRKIDFVLNGMAPPPSYFSRLFSFFGMPKRNTRYEPLQMLKDTPYAPAATQDGFAYVGQGGYFFSPYESPSTTTKLFNYFVQYMEGSLFDWQMGDLMPSCTAGDVRFSYQVQDPNMVSVLGQLRSNSHSSGLQITPRIMNRDGSSESSVGLVHSGSNTAQQMIIAEDSDSRNAALFVRALLFLWAIPASRLAGVALGRELGESTFSIQLEGVIGVFATLLGGVWFTIWGTDVGSRDTIIFFVMGAYFGYLSFKSSVRRGGGRWLNAVWCRIGRWANVPPEWRVEDSYIVEGSTRTDSKRLYGWSILRESPDAGRCLHR</sequence>
<feature type="region of interest" description="Disordered" evidence="10">
    <location>
        <begin position="1"/>
        <end position="20"/>
    </location>
</feature>
<keyword evidence="5 11" id="KW-0812">Transmembrane</keyword>
<comment type="similarity">
    <text evidence="4">Belongs to the TMEM43 family.</text>
</comment>
<dbReference type="KEGG" id="tps:THAPSDRAFT_25127"/>
<dbReference type="Proteomes" id="UP000001449">
    <property type="component" value="Chromosome 16"/>
</dbReference>
<evidence type="ECO:0000256" key="10">
    <source>
        <dbReference type="SAM" id="MobiDB-lite"/>
    </source>
</evidence>
<keyword evidence="6" id="KW-0256">Endoplasmic reticulum</keyword>
<evidence type="ECO:0000256" key="2">
    <source>
        <dbReference type="ARBA" id="ARBA00004259"/>
    </source>
</evidence>
<proteinExistence type="inferred from homology"/>
<dbReference type="GO" id="GO:0005789">
    <property type="term" value="C:endoplasmic reticulum membrane"/>
    <property type="evidence" value="ECO:0007669"/>
    <property type="project" value="UniProtKB-SubCell"/>
</dbReference>
<dbReference type="GO" id="GO:0005637">
    <property type="term" value="C:nuclear inner membrane"/>
    <property type="evidence" value="ECO:0000318"/>
    <property type="project" value="GO_Central"/>
</dbReference>
<evidence type="ECO:0000256" key="5">
    <source>
        <dbReference type="ARBA" id="ARBA00022692"/>
    </source>
</evidence>
<evidence type="ECO:0000256" key="6">
    <source>
        <dbReference type="ARBA" id="ARBA00022824"/>
    </source>
</evidence>
<dbReference type="OMA" id="EWRVEDS"/>
<evidence type="ECO:0000256" key="1">
    <source>
        <dbReference type="ARBA" id="ARBA00004127"/>
    </source>
</evidence>
<accession>B8LCH9</accession>
<gene>
    <name evidence="12" type="ORF">THAPSDRAFT_25127</name>
</gene>
<dbReference type="AlphaFoldDB" id="B8LCH9"/>
<keyword evidence="8 11" id="KW-0472">Membrane</keyword>
<dbReference type="PANTHER" id="PTHR13416">
    <property type="match status" value="1"/>
</dbReference>
<dbReference type="PaxDb" id="35128-Thaps25127"/>
<dbReference type="InterPro" id="IPR012430">
    <property type="entry name" value="TMEM43_fam"/>
</dbReference>
<evidence type="ECO:0000256" key="8">
    <source>
        <dbReference type="ARBA" id="ARBA00023136"/>
    </source>
</evidence>
<dbReference type="RefSeq" id="XP_002296785.1">
    <property type="nucleotide sequence ID" value="XM_002296749.1"/>
</dbReference>
<feature type="transmembrane region" description="Helical" evidence="11">
    <location>
        <begin position="429"/>
        <end position="451"/>
    </location>
</feature>
<evidence type="ECO:0000256" key="11">
    <source>
        <dbReference type="SAM" id="Phobius"/>
    </source>
</evidence>
<keyword evidence="9" id="KW-0539">Nucleus</keyword>
<dbReference type="PANTHER" id="PTHR13416:SF2">
    <property type="entry name" value="TRANSMEMBRANE PROTEIN 43"/>
    <property type="match status" value="1"/>
</dbReference>
<dbReference type="GO" id="GO:0071763">
    <property type="term" value="P:nuclear membrane organization"/>
    <property type="evidence" value="ECO:0000318"/>
    <property type="project" value="GO_Central"/>
</dbReference>
<dbReference type="EMBL" id="DS999417">
    <property type="protein sequence ID" value="EED86986.1"/>
    <property type="molecule type" value="Genomic_DNA"/>
</dbReference>
<dbReference type="GO" id="GO:0006629">
    <property type="term" value="P:lipid metabolic process"/>
    <property type="evidence" value="ECO:0000318"/>
    <property type="project" value="GO_Central"/>
</dbReference>
<name>B8LCH9_THAPS</name>
<keyword evidence="7 11" id="KW-1133">Transmembrane helix</keyword>
<evidence type="ECO:0000256" key="4">
    <source>
        <dbReference type="ARBA" id="ARBA00006627"/>
    </source>
</evidence>
<evidence type="ECO:0000256" key="3">
    <source>
        <dbReference type="ARBA" id="ARBA00004586"/>
    </source>
</evidence>
<protein>
    <recommendedName>
        <fullName evidence="14">Transmembrane protein</fullName>
    </recommendedName>
</protein>
<reference evidence="12 13" key="1">
    <citation type="journal article" date="2004" name="Science">
        <title>The genome of the diatom Thalassiosira pseudonana: ecology, evolution, and metabolism.</title>
        <authorList>
            <person name="Armbrust E.V."/>
            <person name="Berges J.A."/>
            <person name="Bowler C."/>
            <person name="Green B.R."/>
            <person name="Martinez D."/>
            <person name="Putnam N.H."/>
            <person name="Zhou S."/>
            <person name="Allen A.E."/>
            <person name="Apt K.E."/>
            <person name="Bechner M."/>
            <person name="Brzezinski M.A."/>
            <person name="Chaal B.K."/>
            <person name="Chiovitti A."/>
            <person name="Davis A.K."/>
            <person name="Demarest M.S."/>
            <person name="Detter J.C."/>
            <person name="Glavina T."/>
            <person name="Goodstein D."/>
            <person name="Hadi M.Z."/>
            <person name="Hellsten U."/>
            <person name="Hildebrand M."/>
            <person name="Jenkins B.D."/>
            <person name="Jurka J."/>
            <person name="Kapitonov V.V."/>
            <person name="Kroger N."/>
            <person name="Lau W.W."/>
            <person name="Lane T.W."/>
            <person name="Larimer F.W."/>
            <person name="Lippmeier J.C."/>
            <person name="Lucas S."/>
            <person name="Medina M."/>
            <person name="Montsant A."/>
            <person name="Obornik M."/>
            <person name="Parker M.S."/>
            <person name="Palenik B."/>
            <person name="Pazour G.J."/>
            <person name="Richardson P.M."/>
            <person name="Rynearson T.A."/>
            <person name="Saito M.A."/>
            <person name="Schwartz D.C."/>
            <person name="Thamatrakoln K."/>
            <person name="Valentin K."/>
            <person name="Vardi A."/>
            <person name="Wilkerson F.P."/>
            <person name="Rokhsar D.S."/>
        </authorList>
    </citation>
    <scope>NUCLEOTIDE SEQUENCE [LARGE SCALE GENOMIC DNA]</scope>
    <source>
        <strain evidence="12 13">CCMP1335</strain>
    </source>
</reference>
<dbReference type="eggNOG" id="ENOG502T7RC">
    <property type="taxonomic scope" value="Eukaryota"/>
</dbReference>
<evidence type="ECO:0000313" key="12">
    <source>
        <dbReference type="EMBL" id="EED86986.1"/>
    </source>
</evidence>
<feature type="transmembrane region" description="Helical" evidence="11">
    <location>
        <begin position="463"/>
        <end position="481"/>
    </location>
</feature>
<organism evidence="12 13">
    <name type="scientific">Thalassiosira pseudonana</name>
    <name type="common">Marine diatom</name>
    <name type="synonym">Cyclotella nana</name>
    <dbReference type="NCBI Taxonomy" id="35128"/>
    <lineage>
        <taxon>Eukaryota</taxon>
        <taxon>Sar</taxon>
        <taxon>Stramenopiles</taxon>
        <taxon>Ochrophyta</taxon>
        <taxon>Bacillariophyta</taxon>
        <taxon>Coscinodiscophyceae</taxon>
        <taxon>Thalassiosirophycidae</taxon>
        <taxon>Thalassiosirales</taxon>
        <taxon>Thalassiosiraceae</taxon>
        <taxon>Thalassiosira</taxon>
    </lineage>
</organism>
<dbReference type="InParanoid" id="B8LCH9"/>
<evidence type="ECO:0000256" key="7">
    <source>
        <dbReference type="ARBA" id="ARBA00022989"/>
    </source>
</evidence>
<feature type="transmembrane region" description="Helical" evidence="11">
    <location>
        <begin position="487"/>
        <end position="506"/>
    </location>
</feature>
<dbReference type="HOGENOM" id="CLU_476960_0_0_1"/>
<comment type="subcellular location">
    <subcellularLocation>
        <location evidence="1">Endomembrane system</location>
        <topology evidence="1">Multi-pass membrane protein</topology>
    </subcellularLocation>
    <subcellularLocation>
        <location evidence="3">Endoplasmic reticulum membrane</location>
    </subcellularLocation>
    <subcellularLocation>
        <location evidence="2">Nucleus envelope</location>
    </subcellularLocation>
</comment>
<dbReference type="Pfam" id="PF07787">
    <property type="entry name" value="TMEM43"/>
    <property type="match status" value="1"/>
</dbReference>